<evidence type="ECO:0000313" key="4">
    <source>
        <dbReference type="Proteomes" id="UP001172159"/>
    </source>
</evidence>
<sequence length="103" mass="11180">MHKCVLMSCSLALTGSAILSTSLHNDSQNQVSKSARTHSHGRPSFPSAGHQGGCSKIDGDGHWVYPRSSLFVHSVPTNRFEAIAHKRNTAGACYRKPPKHFVP</sequence>
<dbReference type="Proteomes" id="UP001172159">
    <property type="component" value="Unassembled WGS sequence"/>
</dbReference>
<reference evidence="3" key="1">
    <citation type="submission" date="2023-06" db="EMBL/GenBank/DDBJ databases">
        <title>Genome-scale phylogeny and comparative genomics of the fungal order Sordariales.</title>
        <authorList>
            <consortium name="Lawrence Berkeley National Laboratory"/>
            <person name="Hensen N."/>
            <person name="Bonometti L."/>
            <person name="Westerberg I."/>
            <person name="Brannstrom I.O."/>
            <person name="Guillou S."/>
            <person name="Cros-Aarteil S."/>
            <person name="Calhoun S."/>
            <person name="Haridas S."/>
            <person name="Kuo A."/>
            <person name="Mondo S."/>
            <person name="Pangilinan J."/>
            <person name="Riley R."/>
            <person name="Labutti K."/>
            <person name="Andreopoulos B."/>
            <person name="Lipzen A."/>
            <person name="Chen C."/>
            <person name="Yanf M."/>
            <person name="Daum C."/>
            <person name="Ng V."/>
            <person name="Clum A."/>
            <person name="Steindorff A."/>
            <person name="Ohm R."/>
            <person name="Martin F."/>
            <person name="Silar P."/>
            <person name="Natvig D."/>
            <person name="Lalanne C."/>
            <person name="Gautier V."/>
            <person name="Ament-Velasquez S.L."/>
            <person name="Kruys A."/>
            <person name="Hutchinson M.I."/>
            <person name="Powell A.J."/>
            <person name="Barry K."/>
            <person name="Miller A.N."/>
            <person name="Grigoriev I.V."/>
            <person name="Debuchy R."/>
            <person name="Gladieux P."/>
            <person name="Thoren M.H."/>
            <person name="Johannesson H."/>
        </authorList>
    </citation>
    <scope>NUCLEOTIDE SEQUENCE</scope>
    <source>
        <strain evidence="3">CBS 540.89</strain>
    </source>
</reference>
<proteinExistence type="predicted"/>
<protein>
    <recommendedName>
        <fullName evidence="5">Secreted protein</fullName>
    </recommendedName>
</protein>
<feature type="chain" id="PRO_5041361879" description="Secreted protein" evidence="2">
    <location>
        <begin position="18"/>
        <end position="103"/>
    </location>
</feature>
<dbReference type="AlphaFoldDB" id="A0AA40AXB3"/>
<evidence type="ECO:0000256" key="2">
    <source>
        <dbReference type="SAM" id="SignalP"/>
    </source>
</evidence>
<evidence type="ECO:0000256" key="1">
    <source>
        <dbReference type="SAM" id="MobiDB-lite"/>
    </source>
</evidence>
<evidence type="ECO:0008006" key="5">
    <source>
        <dbReference type="Google" id="ProtNLM"/>
    </source>
</evidence>
<feature type="compositionally biased region" description="Polar residues" evidence="1">
    <location>
        <begin position="24"/>
        <end position="34"/>
    </location>
</feature>
<feature type="signal peptide" evidence="2">
    <location>
        <begin position="1"/>
        <end position="17"/>
    </location>
</feature>
<keyword evidence="2" id="KW-0732">Signal</keyword>
<comment type="caution">
    <text evidence="3">The sequence shown here is derived from an EMBL/GenBank/DDBJ whole genome shotgun (WGS) entry which is preliminary data.</text>
</comment>
<gene>
    <name evidence="3" type="ORF">B0T21DRAFT_39725</name>
</gene>
<organism evidence="3 4">
    <name type="scientific">Apiosordaria backusii</name>
    <dbReference type="NCBI Taxonomy" id="314023"/>
    <lineage>
        <taxon>Eukaryota</taxon>
        <taxon>Fungi</taxon>
        <taxon>Dikarya</taxon>
        <taxon>Ascomycota</taxon>
        <taxon>Pezizomycotina</taxon>
        <taxon>Sordariomycetes</taxon>
        <taxon>Sordariomycetidae</taxon>
        <taxon>Sordariales</taxon>
        <taxon>Lasiosphaeriaceae</taxon>
        <taxon>Apiosordaria</taxon>
    </lineage>
</organism>
<name>A0AA40AXB3_9PEZI</name>
<evidence type="ECO:0000313" key="3">
    <source>
        <dbReference type="EMBL" id="KAK0723687.1"/>
    </source>
</evidence>
<dbReference type="EMBL" id="JAUKTV010000011">
    <property type="protein sequence ID" value="KAK0723687.1"/>
    <property type="molecule type" value="Genomic_DNA"/>
</dbReference>
<feature type="region of interest" description="Disordered" evidence="1">
    <location>
        <begin position="24"/>
        <end position="52"/>
    </location>
</feature>
<accession>A0AA40AXB3</accession>
<keyword evidence="4" id="KW-1185">Reference proteome</keyword>